<accession>A0A265NC40</accession>
<dbReference type="Gene3D" id="1.10.3860.10">
    <property type="entry name" value="Sodium:dicarboxylate symporter"/>
    <property type="match status" value="1"/>
</dbReference>
<evidence type="ECO:0000313" key="8">
    <source>
        <dbReference type="Proteomes" id="UP000216498"/>
    </source>
</evidence>
<gene>
    <name evidence="7" type="ORF">CIL03_00015</name>
</gene>
<feature type="transmembrane region" description="Helical" evidence="6">
    <location>
        <begin position="341"/>
        <end position="358"/>
    </location>
</feature>
<dbReference type="Pfam" id="PF00375">
    <property type="entry name" value="SDF"/>
    <property type="match status" value="1"/>
</dbReference>
<feature type="transmembrane region" description="Helical" evidence="6">
    <location>
        <begin position="170"/>
        <end position="189"/>
    </location>
</feature>
<comment type="subcellular location">
    <subcellularLocation>
        <location evidence="1">Membrane</location>
        <topology evidence="1">Multi-pass membrane protein</topology>
    </subcellularLocation>
</comment>
<feature type="transmembrane region" description="Helical" evidence="6">
    <location>
        <begin position="237"/>
        <end position="257"/>
    </location>
</feature>
<dbReference type="InterPro" id="IPR036458">
    <property type="entry name" value="Na:dicarbo_symporter_sf"/>
</dbReference>
<feature type="transmembrane region" description="Helical" evidence="6">
    <location>
        <begin position="311"/>
        <end position="335"/>
    </location>
</feature>
<dbReference type="GO" id="GO:0032329">
    <property type="term" value="P:serine transport"/>
    <property type="evidence" value="ECO:0007669"/>
    <property type="project" value="TreeGrafter"/>
</dbReference>
<evidence type="ECO:0000256" key="5">
    <source>
        <dbReference type="ARBA" id="ARBA00023136"/>
    </source>
</evidence>
<organism evidence="7 8">
    <name type="scientific">Virgibacillus indicus</name>
    <dbReference type="NCBI Taxonomy" id="2024554"/>
    <lineage>
        <taxon>Bacteria</taxon>
        <taxon>Bacillati</taxon>
        <taxon>Bacillota</taxon>
        <taxon>Bacilli</taxon>
        <taxon>Bacillales</taxon>
        <taxon>Bacillaceae</taxon>
        <taxon>Virgibacillus</taxon>
    </lineage>
</organism>
<dbReference type="GO" id="GO:0005295">
    <property type="term" value="F:neutral L-amino acid:sodium symporter activity"/>
    <property type="evidence" value="ECO:0007669"/>
    <property type="project" value="TreeGrafter"/>
</dbReference>
<evidence type="ECO:0000256" key="4">
    <source>
        <dbReference type="ARBA" id="ARBA00022989"/>
    </source>
</evidence>
<keyword evidence="5 6" id="KW-0472">Membrane</keyword>
<comment type="caution">
    <text evidence="7">The sequence shown here is derived from an EMBL/GenBank/DDBJ whole genome shotgun (WGS) entry which is preliminary data.</text>
</comment>
<dbReference type="RefSeq" id="WP_094883174.1">
    <property type="nucleotide sequence ID" value="NZ_NPMS01000001.1"/>
</dbReference>
<dbReference type="PANTHER" id="PTHR42865:SF8">
    <property type="entry name" value="SERINE_THREONINE TRANSPORTER SSTT"/>
    <property type="match status" value="1"/>
</dbReference>
<name>A0A265NC40_9BACI</name>
<reference evidence="7 8" key="1">
    <citation type="submission" date="2017-08" db="EMBL/GenBank/DDBJ databases">
        <title>Virgibacillus indicus sp. nov. and Virgibacillus profoundi sp. nov, two moderately halophilic bacteria isolated from marine sediment by using the Microfluidic Streak Plate.</title>
        <authorList>
            <person name="Xu B."/>
            <person name="Hu B."/>
            <person name="Wang J."/>
            <person name="Zhu Y."/>
            <person name="Huang L."/>
            <person name="Du W."/>
            <person name="Huang Y."/>
        </authorList>
    </citation>
    <scope>NUCLEOTIDE SEQUENCE [LARGE SCALE GENOMIC DNA]</scope>
    <source>
        <strain evidence="7 8">IO3-P2-C2</strain>
    </source>
</reference>
<dbReference type="EMBL" id="NPMS01000001">
    <property type="protein sequence ID" value="OZU89573.1"/>
    <property type="molecule type" value="Genomic_DNA"/>
</dbReference>
<dbReference type="InterPro" id="IPR001991">
    <property type="entry name" value="Na-dicarboxylate_symporter"/>
</dbReference>
<dbReference type="OrthoDB" id="9768885at2"/>
<proteinExistence type="predicted"/>
<evidence type="ECO:0000313" key="7">
    <source>
        <dbReference type="EMBL" id="OZU89573.1"/>
    </source>
</evidence>
<evidence type="ECO:0000256" key="3">
    <source>
        <dbReference type="ARBA" id="ARBA00022692"/>
    </source>
</evidence>
<feature type="transmembrane region" description="Helical" evidence="6">
    <location>
        <begin position="195"/>
        <end position="216"/>
    </location>
</feature>
<evidence type="ECO:0000256" key="6">
    <source>
        <dbReference type="SAM" id="Phobius"/>
    </source>
</evidence>
<feature type="transmembrane region" description="Helical" evidence="6">
    <location>
        <begin position="130"/>
        <end position="149"/>
    </location>
</feature>
<keyword evidence="2" id="KW-0813">Transport</keyword>
<dbReference type="PRINTS" id="PR00173">
    <property type="entry name" value="EDTRNSPORT"/>
</dbReference>
<dbReference type="PANTHER" id="PTHR42865">
    <property type="entry name" value="PROTON/GLUTAMATE-ASPARTATE SYMPORTER"/>
    <property type="match status" value="1"/>
</dbReference>
<feature type="transmembrane region" description="Helical" evidence="6">
    <location>
        <begin position="37"/>
        <end position="57"/>
    </location>
</feature>
<feature type="transmembrane region" description="Helical" evidence="6">
    <location>
        <begin position="277"/>
        <end position="299"/>
    </location>
</feature>
<dbReference type="GO" id="GO:0005886">
    <property type="term" value="C:plasma membrane"/>
    <property type="evidence" value="ECO:0007669"/>
    <property type="project" value="TreeGrafter"/>
</dbReference>
<evidence type="ECO:0000256" key="2">
    <source>
        <dbReference type="ARBA" id="ARBA00022448"/>
    </source>
</evidence>
<keyword evidence="3 6" id="KW-0812">Transmembrane</keyword>
<keyword evidence="4 6" id="KW-1133">Transmembrane helix</keyword>
<feature type="transmembrane region" description="Helical" evidence="6">
    <location>
        <begin position="69"/>
        <end position="92"/>
    </location>
</feature>
<sequence>MKSFGLLARIVAAIILGIAIGSISNEWLIKLFATFNGLFGNFLGFVIPLIIIGFIAPGIGSMGRGAGKLLGLTGIIAYGSTIIAGIIAFLVAKNVYPTLLSGQSLESFSDPTEGLRSGFFDVEMAPPMEVMTALLLSFVLGLGIAAIKGDTLLHLTEDFRDIIQLVIEKVIIPLLPIHIFGIFANMTYAGQVTTILSVFAKVFVMIIILHLLYLILQYTIAGSMSKENPFAMLKKMTPAYFTALGTQSSAATIPVTLERTKTLKVRERIADFTVPLLANIHLSGSTITLVSCALAVMFLQGDMASFGSIMPFLLMLGVTMIAAPGVPGGAVMAAIGLLESMLGFGPTMVSLMIALYLAQDSIGTACNVTGDGAITSIADSISKRRNITETDKAEAF</sequence>
<dbReference type="AlphaFoldDB" id="A0A265NC40"/>
<protein>
    <submittedName>
        <fullName evidence="7">Sodium:proton antiporter</fullName>
    </submittedName>
</protein>
<dbReference type="SUPFAM" id="SSF118215">
    <property type="entry name" value="Proton glutamate symport protein"/>
    <property type="match status" value="1"/>
</dbReference>
<evidence type="ECO:0000256" key="1">
    <source>
        <dbReference type="ARBA" id="ARBA00004141"/>
    </source>
</evidence>
<keyword evidence="8" id="KW-1185">Reference proteome</keyword>
<dbReference type="Proteomes" id="UP000216498">
    <property type="component" value="Unassembled WGS sequence"/>
</dbReference>